<dbReference type="EMBL" id="JAVIJP010000009">
    <property type="protein sequence ID" value="KAL3647312.1"/>
    <property type="molecule type" value="Genomic_DNA"/>
</dbReference>
<dbReference type="AlphaFoldDB" id="A0ABD3E069"/>
<protein>
    <submittedName>
        <fullName evidence="2">Uncharacterized protein</fullName>
    </submittedName>
</protein>
<reference evidence="3" key="1">
    <citation type="journal article" date="2024" name="IScience">
        <title>Strigolactones Initiate the Formation of Haustorium-like Structures in Castilleja.</title>
        <authorList>
            <person name="Buerger M."/>
            <person name="Peterson D."/>
            <person name="Chory J."/>
        </authorList>
    </citation>
    <scope>NUCLEOTIDE SEQUENCE [LARGE SCALE GENOMIC DNA]</scope>
</reference>
<evidence type="ECO:0000256" key="1">
    <source>
        <dbReference type="SAM" id="MobiDB-lite"/>
    </source>
</evidence>
<dbReference type="Proteomes" id="UP001632038">
    <property type="component" value="Unassembled WGS sequence"/>
</dbReference>
<name>A0ABD3E069_9LAMI</name>
<proteinExistence type="predicted"/>
<organism evidence="2 3">
    <name type="scientific">Castilleja foliolosa</name>
    <dbReference type="NCBI Taxonomy" id="1961234"/>
    <lineage>
        <taxon>Eukaryota</taxon>
        <taxon>Viridiplantae</taxon>
        <taxon>Streptophyta</taxon>
        <taxon>Embryophyta</taxon>
        <taxon>Tracheophyta</taxon>
        <taxon>Spermatophyta</taxon>
        <taxon>Magnoliopsida</taxon>
        <taxon>eudicotyledons</taxon>
        <taxon>Gunneridae</taxon>
        <taxon>Pentapetalae</taxon>
        <taxon>asterids</taxon>
        <taxon>lamiids</taxon>
        <taxon>Lamiales</taxon>
        <taxon>Orobanchaceae</taxon>
        <taxon>Pedicularideae</taxon>
        <taxon>Castillejinae</taxon>
        <taxon>Castilleja</taxon>
    </lineage>
</organism>
<comment type="caution">
    <text evidence="2">The sequence shown here is derived from an EMBL/GenBank/DDBJ whole genome shotgun (WGS) entry which is preliminary data.</text>
</comment>
<feature type="region of interest" description="Disordered" evidence="1">
    <location>
        <begin position="1"/>
        <end position="30"/>
    </location>
</feature>
<evidence type="ECO:0000313" key="2">
    <source>
        <dbReference type="EMBL" id="KAL3647312.1"/>
    </source>
</evidence>
<sequence>MSLRKSGSEAEIIDHRTDNGDYGPEIKSKQEDKTFQDVVSDFGICHPEILSKPKSPTVSRPDVLSGFVDYHPYILSKRKSGWDNDIIYDGIFSGPDENKAGFDHTWHMEKTAPQYNLNSGLKPRHCGACGGGHDFWFCPLRWTCKFDQKVGEDYEIVCNCSTPRCSGRCSSLVGRVRMKRMVEF</sequence>
<accession>A0ABD3E069</accession>
<keyword evidence="3" id="KW-1185">Reference proteome</keyword>
<evidence type="ECO:0000313" key="3">
    <source>
        <dbReference type="Proteomes" id="UP001632038"/>
    </source>
</evidence>
<gene>
    <name evidence="2" type="ORF">CASFOL_008280</name>
</gene>